<sequence length="347" mass="38337">MTPEEKAIEIIEKKLGRTKSLNLRIDKTVPQGVVVSKRICNENCIFDKKLGVACHDDNSYRGSGNAISNNEIIAIVEKLHSATSVDINVHIAGDGEPTLFETELLDLISRMRKIGYIKNIKLTTNGTRLSGGNPNLASRLKDAGLNEVNVSMHSLDRTEFKRITGIDAQEAVMKGVISAIGSGLKTSVNVLIRDETFAELDDYIALSDNLGIRIKFFHIIDQSGQNQEHFDQLLKEFEKRLDARASSAYSYIQPYYGKIFIIGNAIIDLKDSLTNNCPVVNCKARSACLEGCRYYARLSPTGILQPCGARTDNLIDLKNDAVSHEQIYKSLLSGGKILYENLAAVIE</sequence>
<evidence type="ECO:0000256" key="4">
    <source>
        <dbReference type="ARBA" id="ARBA00023014"/>
    </source>
</evidence>
<keyword evidence="7" id="KW-1185">Reference proteome</keyword>
<dbReference type="GO" id="GO:0003824">
    <property type="term" value="F:catalytic activity"/>
    <property type="evidence" value="ECO:0007669"/>
    <property type="project" value="InterPro"/>
</dbReference>
<protein>
    <submittedName>
        <fullName evidence="6">Radical SAM domain protein</fullName>
    </submittedName>
</protein>
<dbReference type="GO" id="GO:0051536">
    <property type="term" value="F:iron-sulfur cluster binding"/>
    <property type="evidence" value="ECO:0007669"/>
    <property type="project" value="UniProtKB-KW"/>
</dbReference>
<evidence type="ECO:0000256" key="2">
    <source>
        <dbReference type="ARBA" id="ARBA00022723"/>
    </source>
</evidence>
<evidence type="ECO:0000256" key="1">
    <source>
        <dbReference type="ARBA" id="ARBA00022691"/>
    </source>
</evidence>
<name>C7DH00_MICA2</name>
<dbReference type="InterPro" id="IPR050377">
    <property type="entry name" value="Radical_SAM_PqqE_MftC-like"/>
</dbReference>
<dbReference type="Gene3D" id="3.20.20.70">
    <property type="entry name" value="Aldolase class I"/>
    <property type="match status" value="1"/>
</dbReference>
<evidence type="ECO:0000256" key="3">
    <source>
        <dbReference type="ARBA" id="ARBA00023004"/>
    </source>
</evidence>
<proteinExistence type="predicted"/>
<evidence type="ECO:0000259" key="5">
    <source>
        <dbReference type="PROSITE" id="PS51918"/>
    </source>
</evidence>
<dbReference type="SUPFAM" id="SSF102114">
    <property type="entry name" value="Radical SAM enzymes"/>
    <property type="match status" value="1"/>
</dbReference>
<reference evidence="6 7" key="2">
    <citation type="journal article" date="2010" name="Proc. Natl. Acad. Sci. U.S.A.">
        <title>Enigmatic, ultrasmall, uncultivated Archaea.</title>
        <authorList>
            <person name="Baker B.J."/>
            <person name="Comolli L.R."/>
            <person name="Dick G.J."/>
            <person name="Hauser L.J."/>
            <person name="Hyatt D."/>
            <person name="Dill B.D."/>
            <person name="Land M.L."/>
            <person name="Verberkmoes N.C."/>
            <person name="Hettich R.L."/>
            <person name="Banfield J.F."/>
        </authorList>
    </citation>
    <scope>NUCLEOTIDE SEQUENCE [LARGE SCALE GENOMIC DNA]</scope>
    <source>
        <strain evidence="6">ARMAN-2</strain>
    </source>
</reference>
<keyword evidence="3" id="KW-0408">Iron</keyword>
<feature type="domain" description="Radical SAM core" evidence="5">
    <location>
        <begin position="26"/>
        <end position="250"/>
    </location>
</feature>
<reference evidence="6 7" key="1">
    <citation type="journal article" date="2009" name="Genome Biol.">
        <title>Community-wide analysis of microbial genome sequence signatures.</title>
        <authorList>
            <person name="Dick G.J."/>
            <person name="Andersson A.F."/>
            <person name="Baker B.J."/>
            <person name="Simmons S.L."/>
            <person name="Thomas B.C."/>
            <person name="Yelton A.P."/>
            <person name="Banfield J.F."/>
        </authorList>
    </citation>
    <scope>NUCLEOTIDE SEQUENCE [LARGE SCALE GENOMIC DNA]</scope>
    <source>
        <strain evidence="6">ARMAN-2</strain>
    </source>
</reference>
<keyword evidence="2" id="KW-0479">Metal-binding</keyword>
<dbReference type="Pfam" id="PF04055">
    <property type="entry name" value="Radical_SAM"/>
    <property type="match status" value="1"/>
</dbReference>
<gene>
    <name evidence="6" type="ORF">UNLARM2_0346</name>
</gene>
<dbReference type="CDD" id="cd01335">
    <property type="entry name" value="Radical_SAM"/>
    <property type="match status" value="1"/>
</dbReference>
<keyword evidence="1" id="KW-0949">S-adenosyl-L-methionine</keyword>
<dbReference type="Proteomes" id="UP000332487">
    <property type="component" value="Unassembled WGS sequence"/>
</dbReference>
<dbReference type="InterPro" id="IPR007197">
    <property type="entry name" value="rSAM"/>
</dbReference>
<dbReference type="EMBL" id="GG697240">
    <property type="protein sequence ID" value="EET89902.1"/>
    <property type="molecule type" value="Genomic_DNA"/>
</dbReference>
<dbReference type="GO" id="GO:0046872">
    <property type="term" value="F:metal ion binding"/>
    <property type="evidence" value="ECO:0007669"/>
    <property type="project" value="UniProtKB-KW"/>
</dbReference>
<dbReference type="PROSITE" id="PS51918">
    <property type="entry name" value="RADICAL_SAM"/>
    <property type="match status" value="1"/>
</dbReference>
<dbReference type="InterPro" id="IPR058240">
    <property type="entry name" value="rSAM_sf"/>
</dbReference>
<accession>C7DH00</accession>
<dbReference type="InterPro" id="IPR013785">
    <property type="entry name" value="Aldolase_TIM"/>
</dbReference>
<dbReference type="SFLD" id="SFLDS00029">
    <property type="entry name" value="Radical_SAM"/>
    <property type="match status" value="1"/>
</dbReference>
<evidence type="ECO:0000313" key="6">
    <source>
        <dbReference type="EMBL" id="EET89902.1"/>
    </source>
</evidence>
<dbReference type="PANTHER" id="PTHR11228:SF35">
    <property type="entry name" value="MOLYBDENUM COFACTOR BIOSYNTHESIS PROTEIN A-RELATED"/>
    <property type="match status" value="1"/>
</dbReference>
<dbReference type="AlphaFoldDB" id="C7DH00"/>
<dbReference type="PANTHER" id="PTHR11228">
    <property type="entry name" value="RADICAL SAM DOMAIN PROTEIN"/>
    <property type="match status" value="1"/>
</dbReference>
<organism evidence="6 7">
    <name type="scientific">Candidatus Micrarchaeum acidiphilum ARMAN-2</name>
    <dbReference type="NCBI Taxonomy" id="425595"/>
    <lineage>
        <taxon>Archaea</taxon>
        <taxon>Candidatus Micrarchaeota</taxon>
        <taxon>Candidatus Micrarchaeia</taxon>
        <taxon>Candidatus Micrarchaeales</taxon>
        <taxon>Candidatus Micrarchaeaceae</taxon>
        <taxon>Candidatus Micrarchaeum</taxon>
    </lineage>
</organism>
<evidence type="ECO:0000313" key="7">
    <source>
        <dbReference type="Proteomes" id="UP000332487"/>
    </source>
</evidence>
<keyword evidence="4" id="KW-0411">Iron-sulfur</keyword>